<comment type="caution">
    <text evidence="4">The sequence shown here is derived from an EMBL/GenBank/DDBJ whole genome shotgun (WGS) entry which is preliminary data.</text>
</comment>
<dbReference type="AlphaFoldDB" id="A0A0C2Z3G1"/>
<feature type="transmembrane region" description="Helical" evidence="1">
    <location>
        <begin position="12"/>
        <end position="29"/>
    </location>
</feature>
<feature type="transmembrane region" description="Helical" evidence="1">
    <location>
        <begin position="41"/>
        <end position="62"/>
    </location>
</feature>
<feature type="transmembrane region" description="Helical" evidence="1">
    <location>
        <begin position="107"/>
        <end position="127"/>
    </location>
</feature>
<protein>
    <submittedName>
        <fullName evidence="2 3">ABC transporter permease</fullName>
    </submittedName>
</protein>
<evidence type="ECO:0000313" key="4">
    <source>
        <dbReference type="EMBL" id="RHK26942.1"/>
    </source>
</evidence>
<evidence type="ECO:0000256" key="1">
    <source>
        <dbReference type="SAM" id="Phobius"/>
    </source>
</evidence>
<dbReference type="Pfam" id="PF06541">
    <property type="entry name" value="ABC_trans_CmpB"/>
    <property type="match status" value="1"/>
</dbReference>
<dbReference type="EMBL" id="JANFYM010000005">
    <property type="protein sequence ID" value="MCQ4793069.1"/>
    <property type="molecule type" value="Genomic_DNA"/>
</dbReference>
<evidence type="ECO:0000313" key="2">
    <source>
        <dbReference type="EMBL" id="KAB5884659.1"/>
    </source>
</evidence>
<reference evidence="2 6" key="2">
    <citation type="journal article" date="2019" name="Nat. Med.">
        <title>A library of human gut bacterial isolates paired with longitudinal multiomics data enables mechanistic microbiome research.</title>
        <authorList>
            <person name="Poyet M."/>
            <person name="Groussin M."/>
            <person name="Gibbons S.M."/>
            <person name="Avila-Pacheco J."/>
            <person name="Jiang X."/>
            <person name="Kearney S.M."/>
            <person name="Perrotta A.R."/>
            <person name="Berdy B."/>
            <person name="Zhao S."/>
            <person name="Lieberman T.D."/>
            <person name="Swanson P.K."/>
            <person name="Smith M."/>
            <person name="Roesemann S."/>
            <person name="Alexander J.E."/>
            <person name="Rich S.A."/>
            <person name="Livny J."/>
            <person name="Vlamakis H."/>
            <person name="Clish C."/>
            <person name="Bullock K."/>
            <person name="Deik A."/>
            <person name="Scott J."/>
            <person name="Pierce K.A."/>
            <person name="Xavier R.J."/>
            <person name="Alm E.J."/>
        </authorList>
    </citation>
    <scope>NUCLEOTIDE SEQUENCE [LARGE SCALE GENOMIC DNA]</scope>
    <source>
        <strain evidence="2 6">BIOML-A105</strain>
    </source>
</reference>
<dbReference type="RefSeq" id="WP_039775274.1">
    <property type="nucleotide sequence ID" value="NZ_CP010437.1"/>
</dbReference>
<sequence length="262" mass="30107">MAVALTLEYLFLWFLLYAFIGWVYESVLVSVSERRWVNRGFLNGPLCPIYGCGAVLAIVLLHDFTNPIEIFLISSFGASILEYITSWGMEKLFHARWWDYSHYRFNIQGRICLLGAIVFGFGGVLIIDVVQPQVERLTAMIPLLAVHMICAVAAIVVIIDTIVTVVGIVGLSERLAKFSEAVQERAEKAGDSWQWGKEEFREKMHDLSESSQERVANMRQLVSSALNWQQRRMIRSFPRMRSTDSTKYSKIMETVREMLRRK</sequence>
<reference evidence="4 5" key="1">
    <citation type="submission" date="2018-08" db="EMBL/GenBank/DDBJ databases">
        <title>A genome reference for cultivated species of the human gut microbiota.</title>
        <authorList>
            <person name="Zou Y."/>
            <person name="Xue W."/>
            <person name="Luo G."/>
        </authorList>
    </citation>
    <scope>NUCLEOTIDE SEQUENCE [LARGE SCALE GENOMIC DNA]</scope>
    <source>
        <strain evidence="4 5">AF45-19</strain>
    </source>
</reference>
<dbReference type="EMBL" id="QRNG01000002">
    <property type="protein sequence ID" value="RHK26942.1"/>
    <property type="molecule type" value="Genomic_DNA"/>
</dbReference>
<feature type="transmembrane region" description="Helical" evidence="1">
    <location>
        <begin position="68"/>
        <end position="86"/>
    </location>
</feature>
<dbReference type="EMBL" id="WDIP01000005">
    <property type="protein sequence ID" value="KAB5884659.1"/>
    <property type="molecule type" value="Genomic_DNA"/>
</dbReference>
<dbReference type="Proteomes" id="UP000285262">
    <property type="component" value="Unassembled WGS sequence"/>
</dbReference>
<accession>A0A0C2Z3G1</accession>
<keyword evidence="1" id="KW-0812">Transmembrane</keyword>
<proteinExistence type="predicted"/>
<name>A0A0C2Z3G1_BIFAD</name>
<keyword evidence="1" id="KW-0472">Membrane</keyword>
<evidence type="ECO:0000313" key="6">
    <source>
        <dbReference type="Proteomes" id="UP000470200"/>
    </source>
</evidence>
<organism evidence="4 5">
    <name type="scientific">Bifidobacterium adolescentis</name>
    <dbReference type="NCBI Taxonomy" id="1680"/>
    <lineage>
        <taxon>Bacteria</taxon>
        <taxon>Bacillati</taxon>
        <taxon>Actinomycetota</taxon>
        <taxon>Actinomycetes</taxon>
        <taxon>Bifidobacteriales</taxon>
        <taxon>Bifidobacteriaceae</taxon>
        <taxon>Bifidobacterium</taxon>
    </lineage>
</organism>
<reference evidence="3" key="3">
    <citation type="submission" date="2022-06" db="EMBL/GenBank/DDBJ databases">
        <title>Isolation of gut microbiota from human fecal samples.</title>
        <authorList>
            <person name="Pamer E.G."/>
            <person name="Barat B."/>
            <person name="Waligurski E."/>
            <person name="Medina S."/>
            <person name="Paddock L."/>
            <person name="Mostad J."/>
        </authorList>
    </citation>
    <scope>NUCLEOTIDE SEQUENCE</scope>
    <source>
        <strain evidence="3">SL.1.01</strain>
    </source>
</reference>
<dbReference type="InterPro" id="IPR010540">
    <property type="entry name" value="CmpB_TMEM229"/>
</dbReference>
<evidence type="ECO:0000313" key="5">
    <source>
        <dbReference type="Proteomes" id="UP000285262"/>
    </source>
</evidence>
<feature type="transmembrane region" description="Helical" evidence="1">
    <location>
        <begin position="139"/>
        <end position="169"/>
    </location>
</feature>
<dbReference type="KEGG" id="bado:BBMN23_1055"/>
<dbReference type="Proteomes" id="UP000470200">
    <property type="component" value="Unassembled WGS sequence"/>
</dbReference>
<keyword evidence="1" id="KW-1133">Transmembrane helix</keyword>
<gene>
    <name evidence="4" type="ORF">DW072_02170</name>
    <name evidence="2" type="ORF">GA629_06105</name>
    <name evidence="3" type="ORF">NE692_06295</name>
</gene>
<dbReference type="Proteomes" id="UP001206013">
    <property type="component" value="Unassembled WGS sequence"/>
</dbReference>
<evidence type="ECO:0000313" key="3">
    <source>
        <dbReference type="EMBL" id="MCQ4793069.1"/>
    </source>
</evidence>